<dbReference type="EMBL" id="CP114029">
    <property type="protein sequence ID" value="WAP69313.1"/>
    <property type="molecule type" value="Genomic_DNA"/>
</dbReference>
<proteinExistence type="predicted"/>
<evidence type="ECO:0000313" key="2">
    <source>
        <dbReference type="Proteomes" id="UP001164020"/>
    </source>
</evidence>
<accession>A0ABY7C3H2</accession>
<keyword evidence="2" id="KW-1185">Reference proteome</keyword>
<evidence type="ECO:0000313" key="1">
    <source>
        <dbReference type="EMBL" id="WAP69313.1"/>
    </source>
</evidence>
<protein>
    <submittedName>
        <fullName evidence="1">DUF2213 domain-containing protein</fullName>
    </submittedName>
</protein>
<name>A0ABY7C3H2_9HYPH</name>
<organism evidence="1 2">
    <name type="scientific">Jiella pelagia</name>
    <dbReference type="NCBI Taxonomy" id="2986949"/>
    <lineage>
        <taxon>Bacteria</taxon>
        <taxon>Pseudomonadati</taxon>
        <taxon>Pseudomonadota</taxon>
        <taxon>Alphaproteobacteria</taxon>
        <taxon>Hyphomicrobiales</taxon>
        <taxon>Aurantimonadaceae</taxon>
        <taxon>Jiella</taxon>
    </lineage>
</organism>
<dbReference type="InterPro" id="IPR016913">
    <property type="entry name" value="UCP029215"/>
</dbReference>
<dbReference type="Pfam" id="PF09979">
    <property type="entry name" value="DUF2213"/>
    <property type="match status" value="1"/>
</dbReference>
<dbReference type="RefSeq" id="WP_268881753.1">
    <property type="nucleotide sequence ID" value="NZ_CP114029.1"/>
</dbReference>
<reference evidence="1" key="1">
    <citation type="submission" date="2022-12" db="EMBL/GenBank/DDBJ databases">
        <title>Jiella pelagia sp. nov., isolated from phosphonate enriched culture of Northwest Pacific surface seawater.</title>
        <authorList>
            <person name="Shin D.Y."/>
            <person name="Hwang C.Y."/>
        </authorList>
    </citation>
    <scope>NUCLEOTIDE SEQUENCE</scope>
    <source>
        <strain evidence="1">HL-NP1</strain>
    </source>
</reference>
<gene>
    <name evidence="1" type="ORF">OH818_03160</name>
</gene>
<dbReference type="Proteomes" id="UP001164020">
    <property type="component" value="Chromosome"/>
</dbReference>
<sequence>MLFLDAAPIDDWRISRDGYLVADVRIARAGVYQYAGHEVGRADLPVVNVYRPPAAVFDAKAMRSFALRPVTMEHPAEGVSAASWRQHAVGMLGEEIRRDGEFLRGTAIIQDGAAIETVRAGKRELSAGYTSSLTFTDAVTPSGERAHATMTGIIGNHVAIVERGRAGPRCRIGQ</sequence>